<evidence type="ECO:0000256" key="1">
    <source>
        <dbReference type="SAM" id="MobiDB-lite"/>
    </source>
</evidence>
<name>A0AAN8P6W4_POLSC</name>
<comment type="caution">
    <text evidence="2">The sequence shown here is derived from an EMBL/GenBank/DDBJ whole genome shotgun (WGS) entry which is preliminary data.</text>
</comment>
<dbReference type="EMBL" id="JAWJWE010000038">
    <property type="protein sequence ID" value="KAK6623124.1"/>
    <property type="molecule type" value="Genomic_DNA"/>
</dbReference>
<organism evidence="2 3">
    <name type="scientific">Polyplax serrata</name>
    <name type="common">Common mouse louse</name>
    <dbReference type="NCBI Taxonomy" id="468196"/>
    <lineage>
        <taxon>Eukaryota</taxon>
        <taxon>Metazoa</taxon>
        <taxon>Ecdysozoa</taxon>
        <taxon>Arthropoda</taxon>
        <taxon>Hexapoda</taxon>
        <taxon>Insecta</taxon>
        <taxon>Pterygota</taxon>
        <taxon>Neoptera</taxon>
        <taxon>Paraneoptera</taxon>
        <taxon>Psocodea</taxon>
        <taxon>Troctomorpha</taxon>
        <taxon>Phthiraptera</taxon>
        <taxon>Anoplura</taxon>
        <taxon>Polyplacidae</taxon>
        <taxon>Polyplax</taxon>
    </lineage>
</organism>
<proteinExistence type="predicted"/>
<dbReference type="AlphaFoldDB" id="A0AAN8P6W4"/>
<evidence type="ECO:0000313" key="2">
    <source>
        <dbReference type="EMBL" id="KAK6623124.1"/>
    </source>
</evidence>
<dbReference type="Proteomes" id="UP001372834">
    <property type="component" value="Unassembled WGS sequence"/>
</dbReference>
<reference evidence="2 3" key="1">
    <citation type="submission" date="2023-10" db="EMBL/GenBank/DDBJ databases">
        <title>Genomes of two closely related lineages of the louse Polyplax serrata with different host specificities.</title>
        <authorList>
            <person name="Martinu J."/>
            <person name="Tarabai H."/>
            <person name="Stefka J."/>
            <person name="Hypsa V."/>
        </authorList>
    </citation>
    <scope>NUCLEOTIDE SEQUENCE [LARGE SCALE GENOMIC DNA]</scope>
    <source>
        <strain evidence="2">HR10_N</strain>
    </source>
</reference>
<feature type="region of interest" description="Disordered" evidence="1">
    <location>
        <begin position="148"/>
        <end position="171"/>
    </location>
</feature>
<gene>
    <name evidence="2" type="ORF">RUM43_008976</name>
</gene>
<protein>
    <submittedName>
        <fullName evidence="2">Uncharacterized protein</fullName>
    </submittedName>
</protein>
<evidence type="ECO:0000313" key="3">
    <source>
        <dbReference type="Proteomes" id="UP001372834"/>
    </source>
</evidence>
<accession>A0AAN8P6W4</accession>
<sequence length="171" mass="19176">MKIPKVHGLLSWTRAHTHLIHHLRYLRYYQVPDGETQVTDTEVSGGSFLRQRVFTPKRKFMVGARGDWTREGNVHAGWRKSVPALTTGLLPPGRHDLWSVTLRKPEFKQNYHCEGNVVQHSVRGYSEASTQDDRTRRPTCSAVVGVAPGGMEKDVPPGPVDVGATYHPRGT</sequence>